<dbReference type="GeneID" id="5546582"/>
<dbReference type="KEGG" id="vpo:Kpol_1039p53"/>
<gene>
    <name evidence="2" type="ORF">Kpol_1039p53</name>
</gene>
<feature type="non-terminal residue" evidence="2">
    <location>
        <position position="207"/>
    </location>
</feature>
<dbReference type="InParanoid" id="A7THH7"/>
<dbReference type="Proteomes" id="UP000000267">
    <property type="component" value="Unassembled WGS sequence"/>
</dbReference>
<proteinExistence type="predicted"/>
<accession>A7THH7</accession>
<keyword evidence="3" id="KW-1185">Reference proteome</keyword>
<evidence type="ECO:0000256" key="1">
    <source>
        <dbReference type="SAM" id="Phobius"/>
    </source>
</evidence>
<dbReference type="RefSeq" id="XP_001646159.1">
    <property type="nucleotide sequence ID" value="XM_001646109.1"/>
</dbReference>
<keyword evidence="1" id="KW-0812">Transmembrane</keyword>
<name>A7THH7_VANPO</name>
<dbReference type="AlphaFoldDB" id="A7THH7"/>
<feature type="transmembrane region" description="Helical" evidence="1">
    <location>
        <begin position="185"/>
        <end position="204"/>
    </location>
</feature>
<evidence type="ECO:0000313" key="3">
    <source>
        <dbReference type="Proteomes" id="UP000000267"/>
    </source>
</evidence>
<evidence type="ECO:0000313" key="2">
    <source>
        <dbReference type="EMBL" id="EDO18301.1"/>
    </source>
</evidence>
<dbReference type="EMBL" id="DS480391">
    <property type="protein sequence ID" value="EDO18301.1"/>
    <property type="molecule type" value="Genomic_DNA"/>
</dbReference>
<dbReference type="HOGENOM" id="CLU_1329170_0_0_1"/>
<reference evidence="2 3" key="1">
    <citation type="journal article" date="2007" name="Proc. Natl. Acad. Sci. U.S.A.">
        <title>Independent sorting-out of thousands of duplicated gene pairs in two yeast species descended from a whole-genome duplication.</title>
        <authorList>
            <person name="Scannell D.R."/>
            <person name="Frank A.C."/>
            <person name="Conant G.C."/>
            <person name="Byrne K.P."/>
            <person name="Woolfit M."/>
            <person name="Wolfe K.H."/>
        </authorList>
    </citation>
    <scope>NUCLEOTIDE SEQUENCE [LARGE SCALE GENOMIC DNA]</scope>
    <source>
        <strain evidence="3">ATCC 22028 / DSM 70294 / BCRC 21397 / CBS 2163 / NBRC 10782 / NRRL Y-8283 / UCD 57-17</strain>
    </source>
</reference>
<keyword evidence="1" id="KW-0472">Membrane</keyword>
<keyword evidence="1" id="KW-1133">Transmembrane helix</keyword>
<sequence length="207" mass="24058">MLLLFSTSNLPTLLRTFLQKRELPVSFLIFSLILSQSIPPPPLVASHPVRKKKDSFFKITFFFLQKFFDVSSVLRSIYKQDNFLWNFVITVSLVNFGFEFVFEFGFGFGLGRLFYSFYCFFFFHVFFSPSCYGLFFTLAFVYTFFSLLFSSLLISSYLISFFCLISFFPTFVLTLSYLSSSSSSSSSFLVLLFFSCSFVFFLSISSF</sequence>
<organism evidence="3">
    <name type="scientific">Vanderwaltozyma polyspora (strain ATCC 22028 / DSM 70294 / BCRC 21397 / CBS 2163 / NBRC 10782 / NRRL Y-8283 / UCD 57-17)</name>
    <name type="common">Kluyveromyces polysporus</name>
    <dbReference type="NCBI Taxonomy" id="436907"/>
    <lineage>
        <taxon>Eukaryota</taxon>
        <taxon>Fungi</taxon>
        <taxon>Dikarya</taxon>
        <taxon>Ascomycota</taxon>
        <taxon>Saccharomycotina</taxon>
        <taxon>Saccharomycetes</taxon>
        <taxon>Saccharomycetales</taxon>
        <taxon>Saccharomycetaceae</taxon>
        <taxon>Vanderwaltozyma</taxon>
    </lineage>
</organism>
<feature type="transmembrane region" description="Helical" evidence="1">
    <location>
        <begin position="83"/>
        <end position="102"/>
    </location>
</feature>
<protein>
    <submittedName>
        <fullName evidence="2">Uncharacterized protein</fullName>
    </submittedName>
</protein>